<dbReference type="PANTHER" id="PTHR18964:SF149">
    <property type="entry name" value="BIFUNCTIONAL UDP-N-ACETYLGLUCOSAMINE 2-EPIMERASE_N-ACETYLMANNOSAMINE KINASE"/>
    <property type="match status" value="1"/>
</dbReference>
<evidence type="ECO:0000313" key="5">
    <source>
        <dbReference type="Proteomes" id="UP000476064"/>
    </source>
</evidence>
<accession>A0A6C0FWU6</accession>
<gene>
    <name evidence="4" type="ORF">GXP70_08285</name>
</gene>
<evidence type="ECO:0000256" key="2">
    <source>
        <dbReference type="ARBA" id="ARBA00006479"/>
    </source>
</evidence>
<dbReference type="AlphaFoldDB" id="A0A6C0FWU6"/>
<dbReference type="PANTHER" id="PTHR18964">
    <property type="entry name" value="ROK (REPRESSOR, ORF, KINASE) FAMILY"/>
    <property type="match status" value="1"/>
</dbReference>
<dbReference type="SUPFAM" id="SSF53067">
    <property type="entry name" value="Actin-like ATPase domain"/>
    <property type="match status" value="1"/>
</dbReference>
<dbReference type="EMBL" id="CP048209">
    <property type="protein sequence ID" value="QHT59951.1"/>
    <property type="molecule type" value="Genomic_DNA"/>
</dbReference>
<comment type="function">
    <text evidence="1">Transcriptional repressor of xylose-utilizing enzymes.</text>
</comment>
<reference evidence="4 5" key="1">
    <citation type="submission" date="2020-01" db="EMBL/GenBank/DDBJ databases">
        <title>Paenibacillus sp. nov., isolated from tomato rhizosphere.</title>
        <authorList>
            <person name="Weon H.-Y."/>
            <person name="Lee S.A."/>
        </authorList>
    </citation>
    <scope>NUCLEOTIDE SEQUENCE [LARGE SCALE GENOMIC DNA]</scope>
    <source>
        <strain evidence="4 5">12200R-189</strain>
    </source>
</reference>
<keyword evidence="5" id="KW-1185">Reference proteome</keyword>
<proteinExistence type="inferred from homology"/>
<sequence>MELTASEKTILTAIGANDGISRKELAKATGLSPGSVTLLTKALLQGGYIVEGERIGAGLGRKEVLLHANPDKFYFLGIDIGGYRVRMAVSDNRFAILHEAEFLIADVDEDAPKEAWVVASAVRLMEDIGMDTSAIAAIGIGVTGIVDAGRSLVLSIPNAKHWERLDLPQAFRQSFRCPVYVEEGGRTMLLAEKFMGKAKDEADYIVVHSAYSVVAGMMIGGQTLRGARNAGGLLGHITADPNGTRCTCGNYGCLENIVTYPMLEHEYKNRDGQYPSLIEAYRLNDKTAIDVCIEAGQAFGIALSNVVNLFNPVSIYLGGPMFDDFPILFEEMKRTITLRANRFATLGLQLERSSHNHRQGLYGALILAKHELLFPS</sequence>
<dbReference type="RefSeq" id="WP_162356017.1">
    <property type="nucleotide sequence ID" value="NZ_CP048209.1"/>
</dbReference>
<dbReference type="InterPro" id="IPR036390">
    <property type="entry name" value="WH_DNA-bd_sf"/>
</dbReference>
<dbReference type="InterPro" id="IPR000600">
    <property type="entry name" value="ROK"/>
</dbReference>
<dbReference type="InterPro" id="IPR036388">
    <property type="entry name" value="WH-like_DNA-bd_sf"/>
</dbReference>
<dbReference type="Pfam" id="PF00480">
    <property type="entry name" value="ROK"/>
    <property type="match status" value="1"/>
</dbReference>
<dbReference type="Pfam" id="PF13412">
    <property type="entry name" value="HTH_24"/>
    <property type="match status" value="1"/>
</dbReference>
<comment type="similarity">
    <text evidence="2">Belongs to the ROK (NagC/XylR) family.</text>
</comment>
<dbReference type="Gene3D" id="1.10.10.10">
    <property type="entry name" value="Winged helix-like DNA-binding domain superfamily/Winged helix DNA-binding domain"/>
    <property type="match status" value="1"/>
</dbReference>
<dbReference type="Proteomes" id="UP000476064">
    <property type="component" value="Chromosome"/>
</dbReference>
<organism evidence="4 5">
    <name type="scientific">Paenibacillus lycopersici</name>
    <dbReference type="NCBI Taxonomy" id="2704462"/>
    <lineage>
        <taxon>Bacteria</taxon>
        <taxon>Bacillati</taxon>
        <taxon>Bacillota</taxon>
        <taxon>Bacilli</taxon>
        <taxon>Bacillales</taxon>
        <taxon>Paenibacillaceae</taxon>
        <taxon>Paenibacillus</taxon>
    </lineage>
</organism>
<keyword evidence="3" id="KW-0119">Carbohydrate metabolism</keyword>
<dbReference type="GO" id="GO:0042732">
    <property type="term" value="P:D-xylose metabolic process"/>
    <property type="evidence" value="ECO:0007669"/>
    <property type="project" value="UniProtKB-KW"/>
</dbReference>
<evidence type="ECO:0000313" key="4">
    <source>
        <dbReference type="EMBL" id="QHT59951.1"/>
    </source>
</evidence>
<protein>
    <submittedName>
        <fullName evidence="4">ROK family transcriptional regulator</fullName>
    </submittedName>
</protein>
<keyword evidence="3" id="KW-0859">Xylose metabolism</keyword>
<dbReference type="InterPro" id="IPR043129">
    <property type="entry name" value="ATPase_NBD"/>
</dbReference>
<evidence type="ECO:0000256" key="3">
    <source>
        <dbReference type="ARBA" id="ARBA00022629"/>
    </source>
</evidence>
<dbReference type="SUPFAM" id="SSF46785">
    <property type="entry name" value="Winged helix' DNA-binding domain"/>
    <property type="match status" value="1"/>
</dbReference>
<dbReference type="KEGG" id="plyc:GXP70_08285"/>
<evidence type="ECO:0000256" key="1">
    <source>
        <dbReference type="ARBA" id="ARBA00002486"/>
    </source>
</evidence>
<dbReference type="Gene3D" id="3.30.420.40">
    <property type="match status" value="2"/>
</dbReference>
<name>A0A6C0FWU6_9BACL</name>